<evidence type="ECO:0000256" key="3">
    <source>
        <dbReference type="ARBA" id="ARBA00022898"/>
    </source>
</evidence>
<dbReference type="InterPro" id="IPR009006">
    <property type="entry name" value="Ala_racemase/Decarboxylase_C"/>
</dbReference>
<evidence type="ECO:0000313" key="8">
    <source>
        <dbReference type="EMBL" id="PST38961.1"/>
    </source>
</evidence>
<feature type="binding site" evidence="6">
    <location>
        <position position="291"/>
    </location>
    <ligand>
        <name>substrate</name>
    </ligand>
</feature>
<protein>
    <submittedName>
        <fullName evidence="8">Carboxynorspermidine decarboxylase</fullName>
    </submittedName>
</protein>
<keyword evidence="9" id="KW-1185">Reference proteome</keyword>
<dbReference type="CDD" id="cd06829">
    <property type="entry name" value="PLPDE_III_CANSDC"/>
    <property type="match status" value="1"/>
</dbReference>
<evidence type="ECO:0000313" key="9">
    <source>
        <dbReference type="Proteomes" id="UP000241048"/>
    </source>
</evidence>
<proteinExistence type="predicted"/>
<evidence type="ECO:0000256" key="5">
    <source>
        <dbReference type="ARBA" id="ARBA00023239"/>
    </source>
</evidence>
<accession>A0A2T3FUN0</accession>
<dbReference type="GO" id="GO:0009089">
    <property type="term" value="P:lysine biosynthetic process via diaminopimelate"/>
    <property type="evidence" value="ECO:0007669"/>
    <property type="project" value="TreeGrafter"/>
</dbReference>
<dbReference type="NCBIfam" id="TIGR01047">
    <property type="entry name" value="nspC"/>
    <property type="match status" value="1"/>
</dbReference>
<evidence type="ECO:0000256" key="4">
    <source>
        <dbReference type="ARBA" id="ARBA00023066"/>
    </source>
</evidence>
<keyword evidence="4" id="KW-0745">Spermidine biosynthesis</keyword>
<evidence type="ECO:0000256" key="2">
    <source>
        <dbReference type="ARBA" id="ARBA00022793"/>
    </source>
</evidence>
<dbReference type="AlphaFoldDB" id="A0A2T3FUN0"/>
<dbReference type="InterPro" id="IPR029066">
    <property type="entry name" value="PLP-binding_barrel"/>
</dbReference>
<name>A0A2T3FUN0_9CLOT</name>
<dbReference type="GO" id="GO:0008295">
    <property type="term" value="P:spermidine biosynthetic process"/>
    <property type="evidence" value="ECO:0007669"/>
    <property type="project" value="UniProtKB-KW"/>
</dbReference>
<reference evidence="8 9" key="1">
    <citation type="submission" date="2018-03" db="EMBL/GenBank/DDBJ databases">
        <title>Lachnoclostridium SNUG30386 gen.nov., sp.nov., isolated from human faeces.</title>
        <authorList>
            <person name="Seo B."/>
            <person name="Jeon K."/>
            <person name="Ko G."/>
        </authorList>
    </citation>
    <scope>NUCLEOTIDE SEQUENCE [LARGE SCALE GENOMIC DNA]</scope>
    <source>
        <strain evidence="8 9">SNUG30386</strain>
    </source>
</reference>
<keyword evidence="3" id="KW-0663">Pyridoxal phosphate</keyword>
<dbReference type="Pfam" id="PF00278">
    <property type="entry name" value="Orn_DAP_Arg_deC"/>
    <property type="match status" value="1"/>
</dbReference>
<dbReference type="GO" id="GO:0008836">
    <property type="term" value="F:diaminopimelate decarboxylase activity"/>
    <property type="evidence" value="ECO:0007669"/>
    <property type="project" value="TreeGrafter"/>
</dbReference>
<keyword evidence="5" id="KW-0456">Lyase</keyword>
<feature type="domain" description="Orn/DAP/Arg decarboxylase 2 C-terminal" evidence="7">
    <location>
        <begin position="20"/>
        <end position="347"/>
    </location>
</feature>
<dbReference type="EMBL" id="PYLO01000001">
    <property type="protein sequence ID" value="PST38961.1"/>
    <property type="molecule type" value="Genomic_DNA"/>
</dbReference>
<dbReference type="PANTHER" id="PTHR43727">
    <property type="entry name" value="DIAMINOPIMELATE DECARBOXYLASE"/>
    <property type="match status" value="1"/>
</dbReference>
<comment type="caution">
    <text evidence="8">The sequence shown here is derived from an EMBL/GenBank/DDBJ whole genome shotgun (WGS) entry which is preliminary data.</text>
</comment>
<comment type="cofactor">
    <cofactor evidence="1">
        <name>pyridoxal 5'-phosphate</name>
        <dbReference type="ChEBI" id="CHEBI:597326"/>
    </cofactor>
</comment>
<dbReference type="PANTHER" id="PTHR43727:SF1">
    <property type="entry name" value="CARBOXYNORSPERMIDINE_CARBOXYSPERMIDINE DECARBOXYLASE"/>
    <property type="match status" value="1"/>
</dbReference>
<sequence length="390" mass="43305">MQEREAAGVLRDTAAIRTPFYVVDETLLKKNLEILKDTAERAGCRILLAQKAFSMYSVYPLIRQYLSGTAASGLYEARLGKTEFGGETHVFSAAYRPDEFDEILNYADHIVFNTPGQVLKYGEKVKKAGKQAGLRLNPECSTQEGHAIYDPCAPGSRMGTTLPMLSETGNFEETILPYLDGFHMHTLCEQNSDDLETTLRAAEEKFGAWFSKVKWLNLGGGHHITREDYDRERLIRLVRGLREKYGVEVYLEPGEAVVLNAGFLVTSVLETMENGMQIAILDTSAACHMPDVLEMPYRPPLIGAGEAGEKPYTFRLGGPTCLSGDCIGDYSFDAPLKEGGRLVFGDMALYTMVKNNTFNGMPLPSIVYRHEDGTAEVVRAFGYEDFVGRL</sequence>
<evidence type="ECO:0000259" key="7">
    <source>
        <dbReference type="Pfam" id="PF00278"/>
    </source>
</evidence>
<dbReference type="Gene3D" id="2.40.37.10">
    <property type="entry name" value="Lyase, Ornithine Decarboxylase, Chain A, domain 1"/>
    <property type="match status" value="1"/>
</dbReference>
<dbReference type="SUPFAM" id="SSF50621">
    <property type="entry name" value="Alanine racemase C-terminal domain-like"/>
    <property type="match status" value="1"/>
</dbReference>
<dbReference type="RefSeq" id="WP_107000121.1">
    <property type="nucleotide sequence ID" value="NZ_PYLO01000001.1"/>
</dbReference>
<keyword evidence="2" id="KW-0210">Decarboxylase</keyword>
<gene>
    <name evidence="8" type="primary">nspC</name>
    <name evidence="8" type="ORF">C7U56_03305</name>
</gene>
<dbReference type="GO" id="GO:0045312">
    <property type="term" value="P:nor-spermidine biosynthetic process"/>
    <property type="evidence" value="ECO:0007669"/>
    <property type="project" value="InterPro"/>
</dbReference>
<organism evidence="8 9">
    <name type="scientific">Clostridium fessum</name>
    <dbReference type="NCBI Taxonomy" id="2126740"/>
    <lineage>
        <taxon>Bacteria</taxon>
        <taxon>Bacillati</taxon>
        <taxon>Bacillota</taxon>
        <taxon>Clostridia</taxon>
        <taxon>Eubacteriales</taxon>
        <taxon>Clostridiaceae</taxon>
        <taxon>Clostridium</taxon>
    </lineage>
</organism>
<dbReference type="PIRSF" id="PIRSF038941">
    <property type="entry name" value="NspC"/>
    <property type="match status" value="1"/>
</dbReference>
<dbReference type="InterPro" id="IPR022643">
    <property type="entry name" value="De-COase2_C"/>
</dbReference>
<dbReference type="InterPro" id="IPR005730">
    <property type="entry name" value="Nsp_de-COase"/>
</dbReference>
<dbReference type="Gene3D" id="3.20.20.10">
    <property type="entry name" value="Alanine racemase"/>
    <property type="match status" value="1"/>
</dbReference>
<evidence type="ECO:0000256" key="6">
    <source>
        <dbReference type="PIRSR" id="PIRSR038941-1"/>
    </source>
</evidence>
<evidence type="ECO:0000256" key="1">
    <source>
        <dbReference type="ARBA" id="ARBA00001933"/>
    </source>
</evidence>
<dbReference type="Proteomes" id="UP000241048">
    <property type="component" value="Unassembled WGS sequence"/>
</dbReference>
<dbReference type="SUPFAM" id="SSF51419">
    <property type="entry name" value="PLP-binding barrel"/>
    <property type="match status" value="1"/>
</dbReference>
<feature type="binding site" evidence="6">
    <location>
        <position position="255"/>
    </location>
    <ligand>
        <name>substrate</name>
    </ligand>
</feature>